<evidence type="ECO:0000313" key="2">
    <source>
        <dbReference type="EMBL" id="QCD90089.1"/>
    </source>
</evidence>
<proteinExistence type="predicted"/>
<keyword evidence="1" id="KW-0472">Membrane</keyword>
<feature type="transmembrane region" description="Helical" evidence="1">
    <location>
        <begin position="20"/>
        <end position="44"/>
    </location>
</feature>
<dbReference type="AlphaFoldDB" id="A0A4D6LMQ7"/>
<organism evidence="2 3">
    <name type="scientific">Vigna unguiculata</name>
    <name type="common">Cowpea</name>
    <dbReference type="NCBI Taxonomy" id="3917"/>
    <lineage>
        <taxon>Eukaryota</taxon>
        <taxon>Viridiplantae</taxon>
        <taxon>Streptophyta</taxon>
        <taxon>Embryophyta</taxon>
        <taxon>Tracheophyta</taxon>
        <taxon>Spermatophyta</taxon>
        <taxon>Magnoliopsida</taxon>
        <taxon>eudicotyledons</taxon>
        <taxon>Gunneridae</taxon>
        <taxon>Pentapetalae</taxon>
        <taxon>rosids</taxon>
        <taxon>fabids</taxon>
        <taxon>Fabales</taxon>
        <taxon>Fabaceae</taxon>
        <taxon>Papilionoideae</taxon>
        <taxon>50 kb inversion clade</taxon>
        <taxon>NPAAA clade</taxon>
        <taxon>indigoferoid/millettioid clade</taxon>
        <taxon>Phaseoleae</taxon>
        <taxon>Vigna</taxon>
    </lineage>
</organism>
<dbReference type="Proteomes" id="UP000501690">
    <property type="component" value="Linkage Group LG4"/>
</dbReference>
<gene>
    <name evidence="2" type="ORF">DEO72_LG4g1043</name>
</gene>
<keyword evidence="1" id="KW-0812">Transmembrane</keyword>
<evidence type="ECO:0000256" key="1">
    <source>
        <dbReference type="SAM" id="Phobius"/>
    </source>
</evidence>
<name>A0A4D6LMQ7_VIGUN</name>
<sequence>MLHQPLASPSLFDFVGHVFAMSHSMVATLAFYGRLAIVLACMALTSYWKVVVLVVNHHPAVEVASIATLYCRTLSLVQEFRSVIATLYCVSPFCWHCLCK</sequence>
<evidence type="ECO:0000313" key="3">
    <source>
        <dbReference type="Proteomes" id="UP000501690"/>
    </source>
</evidence>
<keyword evidence="3" id="KW-1185">Reference proteome</keyword>
<reference evidence="2 3" key="1">
    <citation type="submission" date="2019-04" db="EMBL/GenBank/DDBJ databases">
        <title>An improved genome assembly and genetic linkage map for asparagus bean, Vigna unguiculata ssp. sesquipedialis.</title>
        <authorList>
            <person name="Xia Q."/>
            <person name="Zhang R."/>
            <person name="Dong Y."/>
        </authorList>
    </citation>
    <scope>NUCLEOTIDE SEQUENCE [LARGE SCALE GENOMIC DNA]</scope>
    <source>
        <tissue evidence="2">Leaf</tissue>
    </source>
</reference>
<keyword evidence="1" id="KW-1133">Transmembrane helix</keyword>
<accession>A0A4D6LMQ7</accession>
<dbReference type="EMBL" id="CP039348">
    <property type="protein sequence ID" value="QCD90089.1"/>
    <property type="molecule type" value="Genomic_DNA"/>
</dbReference>
<protein>
    <submittedName>
        <fullName evidence="2">Uncharacterized protein</fullName>
    </submittedName>
</protein>